<reference evidence="1 2" key="1">
    <citation type="submission" date="2018-12" db="EMBL/GenBank/DDBJ databases">
        <title>Marinifilum JC070 sp. nov., a marine bacterium isolated from Yongle Blue Hole in the South China Sea.</title>
        <authorList>
            <person name="Fu T."/>
        </authorList>
    </citation>
    <scope>NUCLEOTIDE SEQUENCE [LARGE SCALE GENOMIC DNA]</scope>
    <source>
        <strain evidence="1 2">JC070</strain>
    </source>
</reference>
<dbReference type="RefSeq" id="WP_171597606.1">
    <property type="nucleotide sequence ID" value="NZ_RZNH01000081.1"/>
</dbReference>
<protein>
    <recommendedName>
        <fullName evidence="3">YD repeat-containing protein</fullName>
    </recommendedName>
</protein>
<gene>
    <name evidence="1" type="ORF">ELS83_21435</name>
</gene>
<evidence type="ECO:0000313" key="1">
    <source>
        <dbReference type="EMBL" id="NOU62357.1"/>
    </source>
</evidence>
<accession>A0ABX1X263</accession>
<evidence type="ECO:0008006" key="3">
    <source>
        <dbReference type="Google" id="ProtNLM"/>
    </source>
</evidence>
<proteinExistence type="predicted"/>
<comment type="caution">
    <text evidence="1">The sequence shown here is derived from an EMBL/GenBank/DDBJ whole genome shotgun (WGS) entry which is preliminary data.</text>
</comment>
<dbReference type="EMBL" id="RZNH01000081">
    <property type="protein sequence ID" value="NOU62357.1"/>
    <property type="molecule type" value="Genomic_DNA"/>
</dbReference>
<evidence type="ECO:0000313" key="2">
    <source>
        <dbReference type="Proteomes" id="UP000732105"/>
    </source>
</evidence>
<organism evidence="1 2">
    <name type="scientific">Marinifilum caeruleilacunae</name>
    <dbReference type="NCBI Taxonomy" id="2499076"/>
    <lineage>
        <taxon>Bacteria</taxon>
        <taxon>Pseudomonadati</taxon>
        <taxon>Bacteroidota</taxon>
        <taxon>Bacteroidia</taxon>
        <taxon>Marinilabiliales</taxon>
        <taxon>Marinifilaceae</taxon>
    </lineage>
</organism>
<dbReference type="Proteomes" id="UP000732105">
    <property type="component" value="Unassembled WGS sequence"/>
</dbReference>
<name>A0ABX1X263_9BACT</name>
<keyword evidence="2" id="KW-1185">Reference proteome</keyword>
<sequence length="341" mass="40386">MFDKEVVENRPQILAKPLATINMHSRTLYILLVYILIISCNSQNQENYNRLLKKYDTGISSEYYELITDGPEFTALNLFDPAIIAKNNIRNCKIIQVHTDTNKSAKYVEFDSLGNIIFEQNDYFWDRKGTMQGVYSYKYTYLKNIHSIKGVHESESKDSIHNIYHYDSDNNLISVDFNEYSRRLKDGVVGDLLIDEDFEKYPSWHLTKTKKYFSNYTSILIQSVVDSETTWIEKYNIQIDSLDRVVQIDCYWDSELKSRERYSYAKNKVFETYEFIYNGELSDRRFITYSIDSSNRLVEKMGIKDDDKSVYSTTKIDYYQNGAIKKIDKGDWYQIFEYNIN</sequence>